<keyword evidence="2" id="KW-1185">Reference proteome</keyword>
<reference evidence="1 2" key="1">
    <citation type="submission" date="2023-11" db="EMBL/GenBank/DDBJ databases">
        <authorList>
            <person name="Bao R."/>
        </authorList>
    </citation>
    <scope>NUCLEOTIDE SEQUENCE [LARGE SCALE GENOMIC DNA]</scope>
    <source>
        <strain evidence="1 2">PJ23</strain>
    </source>
</reference>
<organism evidence="1 2">
    <name type="scientific">Terrihabitans rhizophilus</name>
    <dbReference type="NCBI Taxonomy" id="3092662"/>
    <lineage>
        <taxon>Bacteria</taxon>
        <taxon>Pseudomonadati</taxon>
        <taxon>Pseudomonadota</taxon>
        <taxon>Alphaproteobacteria</taxon>
        <taxon>Hyphomicrobiales</taxon>
        <taxon>Terrihabitans</taxon>
    </lineage>
</organism>
<gene>
    <name evidence="1" type="ORF">SCD90_01825</name>
</gene>
<dbReference type="Gene3D" id="2.60.120.580">
    <property type="entry name" value="Acetamidase/Formamidase-like domains"/>
    <property type="match status" value="2"/>
</dbReference>
<dbReference type="PANTHER" id="PTHR31891:SF1">
    <property type="entry name" value="FORMAMIDASE C869.04-RELATED"/>
    <property type="match status" value="1"/>
</dbReference>
<dbReference type="RefSeq" id="WP_319842907.1">
    <property type="nucleotide sequence ID" value="NZ_JAXAFJ010000001.1"/>
</dbReference>
<evidence type="ECO:0000313" key="2">
    <source>
        <dbReference type="Proteomes" id="UP001274321"/>
    </source>
</evidence>
<accession>A0ABU4RM13</accession>
<comment type="caution">
    <text evidence="1">The sequence shown here is derived from an EMBL/GenBank/DDBJ whole genome shotgun (WGS) entry which is preliminary data.</text>
</comment>
<dbReference type="InterPro" id="IPR004304">
    <property type="entry name" value="FmdA_AmdA"/>
</dbReference>
<name>A0ABU4RM13_9HYPH</name>
<proteinExistence type="predicted"/>
<dbReference type="Gene3D" id="3.10.28.20">
    <property type="entry name" value="Acetamidase/Formamidase-like domains"/>
    <property type="match status" value="1"/>
</dbReference>
<evidence type="ECO:0000313" key="1">
    <source>
        <dbReference type="EMBL" id="MDX6804790.1"/>
    </source>
</evidence>
<protein>
    <submittedName>
        <fullName evidence="1">Acetamidase/formamidase family protein</fullName>
    </submittedName>
</protein>
<dbReference type="EMBL" id="JAXAFJ010000001">
    <property type="protein sequence ID" value="MDX6804790.1"/>
    <property type="molecule type" value="Genomic_DNA"/>
</dbReference>
<dbReference type="Pfam" id="PF03069">
    <property type="entry name" value="FmdA_AmdA"/>
    <property type="match status" value="2"/>
</dbReference>
<dbReference type="SUPFAM" id="SSF141130">
    <property type="entry name" value="Acetamidase/Formamidase-like"/>
    <property type="match status" value="1"/>
</dbReference>
<sequence length="315" mass="34217">MPRTHEIPATPENMVWGYFDATHKPVLEVESGDTVLLHSFPAGGPEALPPEGYVVPEAYAKALASMAQGAGPHFVTGPVFVKGAMPGDVLQVDILDAKINQDWGFVAILPLLGTLPDEFTDYETIHPRVDHERNVCTMPWGTEIPLDPFFGIIATAPPAAWGRVGSPVPRSFGGNMDNKELKAGTTLYLPVYNEGALFYAGDGHGVQGDGEVCITALETGLSGSFRLTVRKDLSYVWPFAESKTHLISIGLDEDLDDAMKQAVREMVQHICDRTSLNRNQAYMLCSLAGNLRITQTVDGNKGVHMMLDKSLLPLD</sequence>
<dbReference type="PANTHER" id="PTHR31891">
    <property type="entry name" value="FORMAMIDASE C869.04-RELATED"/>
    <property type="match status" value="1"/>
</dbReference>
<dbReference type="Proteomes" id="UP001274321">
    <property type="component" value="Unassembled WGS sequence"/>
</dbReference>